<evidence type="ECO:0000313" key="3">
    <source>
        <dbReference type="Proteomes" id="UP000234681"/>
    </source>
</evidence>
<dbReference type="EMBL" id="CH473954">
    <property type="protein sequence ID" value="EDL77487.1"/>
    <property type="molecule type" value="Genomic_DNA"/>
</dbReference>
<accession>A6I289</accession>
<evidence type="ECO:0000313" key="2">
    <source>
        <dbReference type="EMBL" id="EDL77487.1"/>
    </source>
</evidence>
<dbReference type="Proteomes" id="UP000234681">
    <property type="component" value="Chromosome 8"/>
</dbReference>
<gene>
    <name evidence="2" type="ORF">rCG_25295</name>
</gene>
<proteinExistence type="predicted"/>
<protein>
    <submittedName>
        <fullName evidence="2">RCG25295, isoform CRA_a</fullName>
    </submittedName>
</protein>
<dbReference type="EMBL" id="CH473954">
    <property type="protein sequence ID" value="EDL77488.1"/>
    <property type="molecule type" value="Genomic_DNA"/>
</dbReference>
<organism evidence="2 3">
    <name type="scientific">Rattus norvegicus</name>
    <name type="common">Rat</name>
    <dbReference type="NCBI Taxonomy" id="10116"/>
    <lineage>
        <taxon>Eukaryota</taxon>
        <taxon>Metazoa</taxon>
        <taxon>Chordata</taxon>
        <taxon>Craniata</taxon>
        <taxon>Vertebrata</taxon>
        <taxon>Euteleostomi</taxon>
        <taxon>Mammalia</taxon>
        <taxon>Eutheria</taxon>
        <taxon>Euarchontoglires</taxon>
        <taxon>Glires</taxon>
        <taxon>Rodentia</taxon>
        <taxon>Myomorpha</taxon>
        <taxon>Muroidea</taxon>
        <taxon>Muridae</taxon>
        <taxon>Murinae</taxon>
        <taxon>Rattus</taxon>
    </lineage>
</organism>
<reference evidence="2" key="1">
    <citation type="journal article" date="2005" name="Genome Res.">
        <title>Gene and alternative splicing annotation with AIR.</title>
        <authorList>
            <person name="Florea L."/>
            <person name="Di Francesco V."/>
            <person name="Miller J."/>
            <person name="Turner R."/>
            <person name="Yao A."/>
            <person name="Harris M."/>
            <person name="Walenz B."/>
            <person name="Mobarry C."/>
            <person name="Merkulov G.V."/>
            <person name="Charlab R."/>
            <person name="Dew I."/>
            <person name="Deng Z."/>
            <person name="Istrail S."/>
            <person name="Li P."/>
            <person name="Sutton G."/>
        </authorList>
    </citation>
    <scope>NUCLEOTIDE SEQUENCE</scope>
    <source>
        <strain evidence="2">BN</strain>
    </source>
</reference>
<name>A6I289_RAT</name>
<dbReference type="AlphaFoldDB" id="A6I289"/>
<reference evidence="2 3" key="2">
    <citation type="submission" date="2005-09" db="EMBL/GenBank/DDBJ databases">
        <authorList>
            <person name="Mural R.J."/>
            <person name="Li P.W."/>
            <person name="Adams M.D."/>
            <person name="Amanatides P.G."/>
            <person name="Baden-Tillson H."/>
            <person name="Barnstead M."/>
            <person name="Chin S.H."/>
            <person name="Dew I."/>
            <person name="Evans C.A."/>
            <person name="Ferriera S."/>
            <person name="Flanigan M."/>
            <person name="Fosler C."/>
            <person name="Glodek A."/>
            <person name="Gu Z."/>
            <person name="Holt R.A."/>
            <person name="Jennings D."/>
            <person name="Kraft C.L."/>
            <person name="Lu F."/>
            <person name="Nguyen T."/>
            <person name="Nusskern D.R."/>
            <person name="Pfannkoch C.M."/>
            <person name="Sitter C."/>
            <person name="Sutton G.G."/>
            <person name="Venter J.C."/>
            <person name="Wang Z."/>
            <person name="Woodage T."/>
            <person name="Zheng X.H."/>
            <person name="Zhong F."/>
        </authorList>
    </citation>
    <scope>NUCLEOTIDE SEQUENCE [LARGE SCALE GENOMIC DNA]</scope>
    <source>
        <strain evidence="2">BN</strain>
        <strain evidence="3">BN, Sprague-Dawley</strain>
    </source>
</reference>
<evidence type="ECO:0000256" key="1">
    <source>
        <dbReference type="SAM" id="MobiDB-lite"/>
    </source>
</evidence>
<sequence>MAHGLRTAVPAPSDVLSQAGNEMSDSYSTLHVSMSVIQGVSKNKGQKEVWP</sequence>
<feature type="region of interest" description="Disordered" evidence="1">
    <location>
        <begin position="1"/>
        <end position="20"/>
    </location>
</feature>